<keyword evidence="1" id="KW-0433">Leucine-rich repeat</keyword>
<dbReference type="AlphaFoldDB" id="A0A5P1FIF6"/>
<feature type="chain" id="PRO_5024312827" description="Leucine-rich repeat-containing N-terminal plant-type domain-containing protein" evidence="4">
    <location>
        <begin position="23"/>
        <end position="166"/>
    </location>
</feature>
<feature type="signal peptide" evidence="4">
    <location>
        <begin position="1"/>
        <end position="22"/>
    </location>
</feature>
<dbReference type="Gramene" id="ONK76370">
    <property type="protein sequence ID" value="ONK76370"/>
    <property type="gene ID" value="A4U43_C03F26980"/>
</dbReference>
<dbReference type="Gene3D" id="3.80.10.10">
    <property type="entry name" value="Ribonuclease Inhibitor"/>
    <property type="match status" value="1"/>
</dbReference>
<dbReference type="Proteomes" id="UP000243459">
    <property type="component" value="Chromosome 3"/>
</dbReference>
<dbReference type="SUPFAM" id="SSF52058">
    <property type="entry name" value="L domain-like"/>
    <property type="match status" value="1"/>
</dbReference>
<sequence>MEFYASLLAVFSFTLLLFTSLAKVHSNITFVSALLAFKASVRDPYNILSTNWTINTSCCTWTYISCNHKTQRLIALDLQNLPLYGTISPHTRNLSYASLRSKFHMEEGGMVRKDTCCRVGREPEIVSVGGEKRYRRQAFVTIIKQSSRTSTAATGREGGRDDGGVV</sequence>
<dbReference type="Pfam" id="PF08263">
    <property type="entry name" value="LRRNT_2"/>
    <property type="match status" value="1"/>
</dbReference>
<keyword evidence="3" id="KW-0677">Repeat</keyword>
<gene>
    <name evidence="6" type="ORF">A4U43_C03F26980</name>
</gene>
<evidence type="ECO:0000256" key="4">
    <source>
        <dbReference type="SAM" id="SignalP"/>
    </source>
</evidence>
<protein>
    <recommendedName>
        <fullName evidence="5">Leucine-rich repeat-containing N-terminal plant-type domain-containing protein</fullName>
    </recommendedName>
</protein>
<organism evidence="6 7">
    <name type="scientific">Asparagus officinalis</name>
    <name type="common">Garden asparagus</name>
    <dbReference type="NCBI Taxonomy" id="4686"/>
    <lineage>
        <taxon>Eukaryota</taxon>
        <taxon>Viridiplantae</taxon>
        <taxon>Streptophyta</taxon>
        <taxon>Embryophyta</taxon>
        <taxon>Tracheophyta</taxon>
        <taxon>Spermatophyta</taxon>
        <taxon>Magnoliopsida</taxon>
        <taxon>Liliopsida</taxon>
        <taxon>Asparagales</taxon>
        <taxon>Asparagaceae</taxon>
        <taxon>Asparagoideae</taxon>
        <taxon>Asparagus</taxon>
    </lineage>
</organism>
<evidence type="ECO:0000259" key="5">
    <source>
        <dbReference type="Pfam" id="PF08263"/>
    </source>
</evidence>
<dbReference type="InterPro" id="IPR032675">
    <property type="entry name" value="LRR_dom_sf"/>
</dbReference>
<evidence type="ECO:0000256" key="2">
    <source>
        <dbReference type="ARBA" id="ARBA00022729"/>
    </source>
</evidence>
<keyword evidence="2 4" id="KW-0732">Signal</keyword>
<evidence type="ECO:0000256" key="1">
    <source>
        <dbReference type="ARBA" id="ARBA00022614"/>
    </source>
</evidence>
<name>A0A5P1FIF6_ASPOF</name>
<dbReference type="EMBL" id="CM007383">
    <property type="protein sequence ID" value="ONK76370.1"/>
    <property type="molecule type" value="Genomic_DNA"/>
</dbReference>
<evidence type="ECO:0000313" key="6">
    <source>
        <dbReference type="EMBL" id="ONK76370.1"/>
    </source>
</evidence>
<feature type="domain" description="Leucine-rich repeat-containing N-terminal plant-type" evidence="5">
    <location>
        <begin position="32"/>
        <end position="67"/>
    </location>
</feature>
<accession>A0A5P1FIF6</accession>
<dbReference type="InterPro" id="IPR053211">
    <property type="entry name" value="DNA_repair-toleration"/>
</dbReference>
<dbReference type="InterPro" id="IPR013210">
    <property type="entry name" value="LRR_N_plant-typ"/>
</dbReference>
<dbReference type="PANTHER" id="PTHR48060">
    <property type="entry name" value="DNA DAMAGE-REPAIR/TOLERATION PROTEIN DRT100"/>
    <property type="match status" value="1"/>
</dbReference>
<dbReference type="PANTHER" id="PTHR48060:SF21">
    <property type="entry name" value="L DOMAIN-LIKE PROTEIN"/>
    <property type="match status" value="1"/>
</dbReference>
<keyword evidence="7" id="KW-1185">Reference proteome</keyword>
<evidence type="ECO:0000256" key="3">
    <source>
        <dbReference type="ARBA" id="ARBA00022737"/>
    </source>
</evidence>
<evidence type="ECO:0000313" key="7">
    <source>
        <dbReference type="Proteomes" id="UP000243459"/>
    </source>
</evidence>
<proteinExistence type="predicted"/>
<reference evidence="7" key="1">
    <citation type="journal article" date="2017" name="Nat. Commun.">
        <title>The asparagus genome sheds light on the origin and evolution of a young Y chromosome.</title>
        <authorList>
            <person name="Harkess A."/>
            <person name="Zhou J."/>
            <person name="Xu C."/>
            <person name="Bowers J.E."/>
            <person name="Van der Hulst R."/>
            <person name="Ayyampalayam S."/>
            <person name="Mercati F."/>
            <person name="Riccardi P."/>
            <person name="McKain M.R."/>
            <person name="Kakrana A."/>
            <person name="Tang H."/>
            <person name="Ray J."/>
            <person name="Groenendijk J."/>
            <person name="Arikit S."/>
            <person name="Mathioni S.M."/>
            <person name="Nakano M."/>
            <person name="Shan H."/>
            <person name="Telgmann-Rauber A."/>
            <person name="Kanno A."/>
            <person name="Yue Z."/>
            <person name="Chen H."/>
            <person name="Li W."/>
            <person name="Chen Y."/>
            <person name="Xu X."/>
            <person name="Zhang Y."/>
            <person name="Luo S."/>
            <person name="Chen H."/>
            <person name="Gao J."/>
            <person name="Mao Z."/>
            <person name="Pires J.C."/>
            <person name="Luo M."/>
            <person name="Kudrna D."/>
            <person name="Wing R.A."/>
            <person name="Meyers B.C."/>
            <person name="Yi K."/>
            <person name="Kong H."/>
            <person name="Lavrijsen P."/>
            <person name="Sunseri F."/>
            <person name="Falavigna A."/>
            <person name="Ye Y."/>
            <person name="Leebens-Mack J.H."/>
            <person name="Chen G."/>
        </authorList>
    </citation>
    <scope>NUCLEOTIDE SEQUENCE [LARGE SCALE GENOMIC DNA]</scope>
    <source>
        <strain evidence="7">cv. DH0086</strain>
    </source>
</reference>